<sequence>MASSGSNTAQQSLLLGAIAASLLAYTQAATVVVGGTDNWRYVFKYGNTPPHSLQNMGSYLTCDFSKAKLLANPKSLGHWSSAQI</sequence>
<comment type="caution">
    <text evidence="2">The sequence shown here is derived from an EMBL/GenBank/DDBJ whole genome shotgun (WGS) entry which is preliminary data.</text>
</comment>
<evidence type="ECO:0000256" key="1">
    <source>
        <dbReference type="SAM" id="SignalP"/>
    </source>
</evidence>
<organism evidence="2 3">
    <name type="scientific">Hibiscus sabdariffa</name>
    <name type="common">roselle</name>
    <dbReference type="NCBI Taxonomy" id="183260"/>
    <lineage>
        <taxon>Eukaryota</taxon>
        <taxon>Viridiplantae</taxon>
        <taxon>Streptophyta</taxon>
        <taxon>Embryophyta</taxon>
        <taxon>Tracheophyta</taxon>
        <taxon>Spermatophyta</taxon>
        <taxon>Magnoliopsida</taxon>
        <taxon>eudicotyledons</taxon>
        <taxon>Gunneridae</taxon>
        <taxon>Pentapetalae</taxon>
        <taxon>rosids</taxon>
        <taxon>malvids</taxon>
        <taxon>Malvales</taxon>
        <taxon>Malvaceae</taxon>
        <taxon>Malvoideae</taxon>
        <taxon>Hibiscus</taxon>
    </lineage>
</organism>
<evidence type="ECO:0000313" key="3">
    <source>
        <dbReference type="Proteomes" id="UP001472677"/>
    </source>
</evidence>
<gene>
    <name evidence="2" type="ORF">V6N12_040543</name>
</gene>
<evidence type="ECO:0000313" key="2">
    <source>
        <dbReference type="EMBL" id="KAK8551923.1"/>
    </source>
</evidence>
<keyword evidence="3" id="KW-1185">Reference proteome</keyword>
<feature type="chain" id="PRO_5047482694" description="Phytocyanin domain-containing protein" evidence="1">
    <location>
        <begin position="29"/>
        <end position="84"/>
    </location>
</feature>
<keyword evidence="1" id="KW-0732">Signal</keyword>
<proteinExistence type="predicted"/>
<dbReference type="Proteomes" id="UP001472677">
    <property type="component" value="Unassembled WGS sequence"/>
</dbReference>
<dbReference type="EMBL" id="JBBPBM010000020">
    <property type="protein sequence ID" value="KAK8551923.1"/>
    <property type="molecule type" value="Genomic_DNA"/>
</dbReference>
<reference evidence="2 3" key="1">
    <citation type="journal article" date="2024" name="G3 (Bethesda)">
        <title>Genome assembly of Hibiscus sabdariffa L. provides insights into metabolisms of medicinal natural products.</title>
        <authorList>
            <person name="Kim T."/>
        </authorList>
    </citation>
    <scope>NUCLEOTIDE SEQUENCE [LARGE SCALE GENOMIC DNA]</scope>
    <source>
        <strain evidence="2">TK-2024</strain>
        <tissue evidence="2">Old leaves</tissue>
    </source>
</reference>
<accession>A0ABR2E432</accession>
<feature type="signal peptide" evidence="1">
    <location>
        <begin position="1"/>
        <end position="28"/>
    </location>
</feature>
<name>A0ABR2E432_9ROSI</name>
<evidence type="ECO:0008006" key="4">
    <source>
        <dbReference type="Google" id="ProtNLM"/>
    </source>
</evidence>
<protein>
    <recommendedName>
        <fullName evidence="4">Phytocyanin domain-containing protein</fullName>
    </recommendedName>
</protein>